<dbReference type="InterPro" id="IPR033479">
    <property type="entry name" value="dCache_1"/>
</dbReference>
<evidence type="ECO:0000256" key="5">
    <source>
        <dbReference type="ARBA" id="ARBA00023136"/>
    </source>
</evidence>
<dbReference type="EMBL" id="AANNSE010000023">
    <property type="protein sequence ID" value="EDP6815451.1"/>
    <property type="molecule type" value="Genomic_DNA"/>
</dbReference>
<organism evidence="8 9">
    <name type="scientific">Campylobacter lari</name>
    <dbReference type="NCBI Taxonomy" id="201"/>
    <lineage>
        <taxon>Bacteria</taxon>
        <taxon>Pseudomonadati</taxon>
        <taxon>Campylobacterota</taxon>
        <taxon>Epsilonproteobacteria</taxon>
        <taxon>Campylobacterales</taxon>
        <taxon>Campylobacteraceae</taxon>
        <taxon>Campylobacter</taxon>
    </lineage>
</organism>
<feature type="transmembrane region" description="Helical" evidence="6">
    <location>
        <begin position="293"/>
        <end position="311"/>
    </location>
</feature>
<comment type="caution">
    <text evidence="8">The sequence shown here is derived from an EMBL/GenBank/DDBJ whole genome shotgun (WGS) entry which is preliminary data.</text>
</comment>
<dbReference type="AlphaFoldDB" id="A0A6N6BEY5"/>
<keyword evidence="2" id="KW-1003">Cell membrane</keyword>
<dbReference type="Pfam" id="PF02743">
    <property type="entry name" value="dCache_1"/>
    <property type="match status" value="1"/>
</dbReference>
<protein>
    <recommendedName>
        <fullName evidence="7">Cache domain-containing protein</fullName>
    </recommendedName>
</protein>
<keyword evidence="3 6" id="KW-0812">Transmembrane</keyword>
<reference evidence="8 9" key="1">
    <citation type="submission" date="2019-11" db="EMBL/GenBank/DDBJ databases">
        <authorList>
            <consortium name="PulseNet: The National Subtyping Network for Foodborne Disease Surveillance"/>
            <person name="Tarr C.L."/>
            <person name="Trees E."/>
            <person name="Katz L.S."/>
            <person name="Carleton-Romer H.A."/>
            <person name="Stroika S."/>
            <person name="Kucerova Z."/>
            <person name="Roache K.F."/>
            <person name="Sabol A.L."/>
            <person name="Besser J."/>
            <person name="Gerner-Smidt P."/>
        </authorList>
    </citation>
    <scope>NUCLEOTIDE SEQUENCE [LARGE SCALE GENOMIC DNA]</scope>
    <source>
        <strain evidence="8 9">PNUSAC013627</strain>
    </source>
</reference>
<comment type="subcellular location">
    <subcellularLocation>
        <location evidence="1">Cell membrane</location>
        <topology evidence="1">Multi-pass membrane protein</topology>
    </subcellularLocation>
</comment>
<evidence type="ECO:0000256" key="4">
    <source>
        <dbReference type="ARBA" id="ARBA00022989"/>
    </source>
</evidence>
<feature type="domain" description="Cache" evidence="7">
    <location>
        <begin position="39"/>
        <end position="226"/>
    </location>
</feature>
<gene>
    <name evidence="8" type="ORF">GL567_07805</name>
</gene>
<dbReference type="GO" id="GO:0005886">
    <property type="term" value="C:plasma membrane"/>
    <property type="evidence" value="ECO:0007669"/>
    <property type="project" value="UniProtKB-SubCell"/>
</dbReference>
<sequence length="313" mass="34629">MKKITQTLTNKLTFFVGLAIVGILLTANIFNYLEIKHDTRELINNLQIKTIQDVVKNFEDYSESRSDAIKAVAAEIQKNPNASTKEIYDMVRVTKEASRFDVLYVGLAHNGAMIRSNGNHQTPSDGYDPRTRTWYTSVTSGNDKVVISKPYMAPSLKAPSLAFSYPIVINGSFIGAVGGNYDLTTFSKNVLSMGKSASGFVVVIDDDGVILFHELEEQLLKKTTLSENIVKTYLNSPEGKTGELSKNFFVVKDENNNNKAVICQENSLGYNICAIADEEIYTKPVNEALIKQSFIGLISLVIALVIIGFVIKY</sequence>
<evidence type="ECO:0000256" key="1">
    <source>
        <dbReference type="ARBA" id="ARBA00004651"/>
    </source>
</evidence>
<dbReference type="CDD" id="cd18773">
    <property type="entry name" value="PDC1_HK_sensor"/>
    <property type="match status" value="1"/>
</dbReference>
<dbReference type="Gene3D" id="3.30.450.20">
    <property type="entry name" value="PAS domain"/>
    <property type="match status" value="2"/>
</dbReference>
<evidence type="ECO:0000313" key="8">
    <source>
        <dbReference type="EMBL" id="EDP6815451.1"/>
    </source>
</evidence>
<keyword evidence="4 6" id="KW-1133">Transmembrane helix</keyword>
<dbReference type="InterPro" id="IPR029151">
    <property type="entry name" value="Sensor-like_sf"/>
</dbReference>
<keyword evidence="5 6" id="KW-0472">Membrane</keyword>
<dbReference type="SUPFAM" id="SSF103190">
    <property type="entry name" value="Sensory domain-like"/>
    <property type="match status" value="1"/>
</dbReference>
<feature type="transmembrane region" description="Helical" evidence="6">
    <location>
        <begin position="12"/>
        <end position="33"/>
    </location>
</feature>
<evidence type="ECO:0000313" key="9">
    <source>
        <dbReference type="Proteomes" id="UP000471322"/>
    </source>
</evidence>
<feature type="non-terminal residue" evidence="8">
    <location>
        <position position="313"/>
    </location>
</feature>
<evidence type="ECO:0000259" key="7">
    <source>
        <dbReference type="Pfam" id="PF02743"/>
    </source>
</evidence>
<evidence type="ECO:0000256" key="3">
    <source>
        <dbReference type="ARBA" id="ARBA00022692"/>
    </source>
</evidence>
<accession>A0A6N6BEY5</accession>
<evidence type="ECO:0000256" key="6">
    <source>
        <dbReference type="SAM" id="Phobius"/>
    </source>
</evidence>
<evidence type="ECO:0000256" key="2">
    <source>
        <dbReference type="ARBA" id="ARBA00022475"/>
    </source>
</evidence>
<name>A0A6N6BEY5_CAMLA</name>
<proteinExistence type="predicted"/>
<dbReference type="Proteomes" id="UP000471322">
    <property type="component" value="Unassembled WGS sequence"/>
</dbReference>
<dbReference type="RefSeq" id="WP_257395269.1">
    <property type="nucleotide sequence ID" value="NZ_JAOZXE010000028.1"/>
</dbReference>